<organism evidence="1 2">
    <name type="scientific">Leptolyngbya boryana NIES-2135</name>
    <dbReference type="NCBI Taxonomy" id="1973484"/>
    <lineage>
        <taxon>Bacteria</taxon>
        <taxon>Bacillati</taxon>
        <taxon>Cyanobacteriota</taxon>
        <taxon>Cyanophyceae</taxon>
        <taxon>Leptolyngbyales</taxon>
        <taxon>Leptolyngbyaceae</taxon>
        <taxon>Leptolyngbya group</taxon>
        <taxon>Leptolyngbya</taxon>
    </lineage>
</organism>
<name>A0A1Z4JGI7_LEPBY</name>
<dbReference type="AlphaFoldDB" id="A0A1Z4JGI7"/>
<gene>
    <name evidence="1" type="ORF">NIES2135_26540</name>
</gene>
<dbReference type="EMBL" id="AP018203">
    <property type="protein sequence ID" value="BAY55830.1"/>
    <property type="molecule type" value="Genomic_DNA"/>
</dbReference>
<protein>
    <submittedName>
        <fullName evidence="1">Uncharacterized protein</fullName>
    </submittedName>
</protein>
<sequence>MKVLELRSQIQELLTDEIGSYTLPGGVETPAIAVLDSGETISDRTVTGLEIIIRRVPIRNDGKAMFDCVRADRLWQIFLVQWQGDHTIQDALDKLTQKFPNTKAIPVRFEKGSGIREQFSVRISDELDALDWI</sequence>
<evidence type="ECO:0000313" key="2">
    <source>
        <dbReference type="Proteomes" id="UP000217895"/>
    </source>
</evidence>
<evidence type="ECO:0000313" key="1">
    <source>
        <dbReference type="EMBL" id="BAY55830.1"/>
    </source>
</evidence>
<proteinExistence type="predicted"/>
<keyword evidence="2" id="KW-1185">Reference proteome</keyword>
<accession>A0A1Z4JGI7</accession>
<dbReference type="Proteomes" id="UP000217895">
    <property type="component" value="Chromosome"/>
</dbReference>
<reference evidence="1 2" key="1">
    <citation type="submission" date="2017-06" db="EMBL/GenBank/DDBJ databases">
        <title>Genome sequencing of cyanobaciteial culture collection at National Institute for Environmental Studies (NIES).</title>
        <authorList>
            <person name="Hirose Y."/>
            <person name="Shimura Y."/>
            <person name="Fujisawa T."/>
            <person name="Nakamura Y."/>
            <person name="Kawachi M."/>
        </authorList>
    </citation>
    <scope>NUCLEOTIDE SEQUENCE [LARGE SCALE GENOMIC DNA]</scope>
    <source>
        <strain evidence="1 2">NIES-2135</strain>
    </source>
</reference>